<name>A0A8S5P3B6_9CAUD</name>
<protein>
    <submittedName>
        <fullName evidence="1">Uncharacterized protein</fullName>
    </submittedName>
</protein>
<reference evidence="1" key="1">
    <citation type="journal article" date="2021" name="Proc. Natl. Acad. Sci. U.S.A.">
        <title>A Catalog of Tens of Thousands of Viruses from Human Metagenomes Reveals Hidden Associations with Chronic Diseases.</title>
        <authorList>
            <person name="Tisza M.J."/>
            <person name="Buck C.B."/>
        </authorList>
    </citation>
    <scope>NUCLEOTIDE SEQUENCE</scope>
    <source>
        <strain evidence="1">CtfOA1</strain>
    </source>
</reference>
<proteinExistence type="predicted"/>
<accession>A0A8S5P3B6</accession>
<dbReference type="EMBL" id="BK015327">
    <property type="protein sequence ID" value="DAE01590.1"/>
    <property type="molecule type" value="Genomic_DNA"/>
</dbReference>
<organism evidence="1">
    <name type="scientific">Myoviridae sp. ctfOA1</name>
    <dbReference type="NCBI Taxonomy" id="2825148"/>
    <lineage>
        <taxon>Viruses</taxon>
        <taxon>Duplodnaviria</taxon>
        <taxon>Heunggongvirae</taxon>
        <taxon>Uroviricota</taxon>
        <taxon>Caudoviricetes</taxon>
    </lineage>
</organism>
<evidence type="ECO:0000313" key="1">
    <source>
        <dbReference type="EMBL" id="DAE01590.1"/>
    </source>
</evidence>
<sequence length="135" mass="15078">MGDRVMSIGQEKPVSGRQMFLEQRARLQSSISVSRTNDTASRFNRLGETQKKVIILLANEAAQRFKDLPSLTHSHLTMPFEQFSSQDKVSLMLGIKRLAELAAALPWEFPDYAAPRLEIQALRESQPPAPDGAVN</sequence>